<dbReference type="SUPFAM" id="SSF53474">
    <property type="entry name" value="alpha/beta-Hydrolases"/>
    <property type="match status" value="1"/>
</dbReference>
<dbReference type="Gene3D" id="3.40.50.1820">
    <property type="entry name" value="alpha/beta hydrolase"/>
    <property type="match status" value="1"/>
</dbReference>
<dbReference type="InterPro" id="IPR002018">
    <property type="entry name" value="CarbesteraseB"/>
</dbReference>
<sequence length="498" mass="53589">MSTEIVSADGVVRGRAGRRVVRWRALPYAAPPIGEWRLRAPQPVTPWTGVRSATEFGAAAVQNPNGARVGPRTWQPTGEDCLTLNVTAPVTPSSTPRPVMVFFHGGGYLIGTSSMYSGARLAARGEVIVVSVNYRLSGLGYVDFSEFSTPERRFDSNLGLRDQVAALEWVRRNIAAFGGDPDSVTIFGESAGAHAVISLLATPAARGLFHRAIAQSAPADWVSTPEQAHRFARRCLDRLGATPENAASVLSTVAAKDLCRAADRALGSALREEPGNYPYACVVDGEFLPEAPLAAIAAGRANPVPLIIGTNRDEATLFQRFAKSVPHTPAQLATVFGRYEPGTEKRVTGSYPGYPGGRTAVRVGGDHLFLRPTLAVLDGHSRHAPTYAYRFDYAPRALHLAGFGATHALDLVPVFGWVDGPVGRAMTAAGGRRAFLAVQDHIQDNWLRFAHTGAPLPPWTPYTADRRTTSIIDHPPRVLVDPESAQRQAWQGIRLCEA</sequence>
<evidence type="ECO:0000256" key="1">
    <source>
        <dbReference type="ARBA" id="ARBA00005964"/>
    </source>
</evidence>
<dbReference type="PANTHER" id="PTHR11559">
    <property type="entry name" value="CARBOXYLESTERASE"/>
    <property type="match status" value="1"/>
</dbReference>
<dbReference type="Pfam" id="PF00135">
    <property type="entry name" value="COesterase"/>
    <property type="match status" value="2"/>
</dbReference>
<gene>
    <name evidence="5" type="ORF">ACFP3H_04985</name>
</gene>
<evidence type="ECO:0000256" key="2">
    <source>
        <dbReference type="ARBA" id="ARBA00022801"/>
    </source>
</evidence>
<dbReference type="InterPro" id="IPR029058">
    <property type="entry name" value="AB_hydrolase_fold"/>
</dbReference>
<comment type="caution">
    <text evidence="5">The sequence shown here is derived from an EMBL/GenBank/DDBJ whole genome shotgun (WGS) entry which is preliminary data.</text>
</comment>
<reference evidence="6" key="1">
    <citation type="journal article" date="2019" name="Int. J. Syst. Evol. Microbiol.">
        <title>The Global Catalogue of Microorganisms (GCM) 10K type strain sequencing project: providing services to taxonomists for standard genome sequencing and annotation.</title>
        <authorList>
            <consortium name="The Broad Institute Genomics Platform"/>
            <consortium name="The Broad Institute Genome Sequencing Center for Infectious Disease"/>
            <person name="Wu L."/>
            <person name="Ma J."/>
        </authorList>
    </citation>
    <scope>NUCLEOTIDE SEQUENCE [LARGE SCALE GENOMIC DNA]</scope>
    <source>
        <strain evidence="6">CCUG 36956</strain>
    </source>
</reference>
<dbReference type="EMBL" id="JBHSQN010000002">
    <property type="protein sequence ID" value="MFC6010396.1"/>
    <property type="molecule type" value="Genomic_DNA"/>
</dbReference>
<evidence type="ECO:0000313" key="6">
    <source>
        <dbReference type="Proteomes" id="UP001596223"/>
    </source>
</evidence>
<comment type="similarity">
    <text evidence="1 3">Belongs to the type-B carboxylesterase/lipase family.</text>
</comment>
<dbReference type="Proteomes" id="UP001596223">
    <property type="component" value="Unassembled WGS sequence"/>
</dbReference>
<dbReference type="InterPro" id="IPR019826">
    <property type="entry name" value="Carboxylesterase_B_AS"/>
</dbReference>
<evidence type="ECO:0000259" key="4">
    <source>
        <dbReference type="Pfam" id="PF00135"/>
    </source>
</evidence>
<protein>
    <recommendedName>
        <fullName evidence="3">Carboxylic ester hydrolase</fullName>
        <ecNumber evidence="3">3.1.1.-</ecNumber>
    </recommendedName>
</protein>
<evidence type="ECO:0000313" key="5">
    <source>
        <dbReference type="EMBL" id="MFC6010396.1"/>
    </source>
</evidence>
<feature type="domain" description="Carboxylesterase type B" evidence="4">
    <location>
        <begin position="9"/>
        <end position="334"/>
    </location>
</feature>
<dbReference type="PROSITE" id="PS00122">
    <property type="entry name" value="CARBOXYLESTERASE_B_1"/>
    <property type="match status" value="1"/>
</dbReference>
<keyword evidence="2 3" id="KW-0378">Hydrolase</keyword>
<organism evidence="5 6">
    <name type="scientific">Nocardia lasii</name>
    <dbReference type="NCBI Taxonomy" id="1616107"/>
    <lineage>
        <taxon>Bacteria</taxon>
        <taxon>Bacillati</taxon>
        <taxon>Actinomycetota</taxon>
        <taxon>Actinomycetes</taxon>
        <taxon>Mycobacteriales</taxon>
        <taxon>Nocardiaceae</taxon>
        <taxon>Nocardia</taxon>
    </lineage>
</organism>
<accession>A0ABW1JNC5</accession>
<name>A0ABW1JNC5_9NOCA</name>
<evidence type="ECO:0000256" key="3">
    <source>
        <dbReference type="RuleBase" id="RU361235"/>
    </source>
</evidence>
<keyword evidence="6" id="KW-1185">Reference proteome</keyword>
<dbReference type="RefSeq" id="WP_378600258.1">
    <property type="nucleotide sequence ID" value="NZ_JBHSQN010000002.1"/>
</dbReference>
<dbReference type="InterPro" id="IPR050309">
    <property type="entry name" value="Type-B_Carboxylest/Lipase"/>
</dbReference>
<proteinExistence type="inferred from homology"/>
<dbReference type="EC" id="3.1.1.-" evidence="3"/>
<feature type="domain" description="Carboxylesterase type B" evidence="4">
    <location>
        <begin position="360"/>
        <end position="478"/>
    </location>
</feature>